<dbReference type="InParanoid" id="G5A568"/>
<evidence type="ECO:0000256" key="1">
    <source>
        <dbReference type="ARBA" id="ARBA00023125"/>
    </source>
</evidence>
<protein>
    <recommendedName>
        <fullName evidence="2">HTH CENPB-type domain-containing protein</fullName>
    </recommendedName>
</protein>
<evidence type="ECO:0000313" key="3">
    <source>
        <dbReference type="EMBL" id="EGZ09253.1"/>
    </source>
</evidence>
<dbReference type="EMBL" id="JH159160">
    <property type="protein sequence ID" value="EGZ09253.1"/>
    <property type="molecule type" value="Genomic_DNA"/>
</dbReference>
<dbReference type="Proteomes" id="UP000002640">
    <property type="component" value="Unassembled WGS sequence"/>
</dbReference>
<dbReference type="PROSITE" id="PS51253">
    <property type="entry name" value="HTH_CENPB"/>
    <property type="match status" value="1"/>
</dbReference>
<accession>G5A568</accession>
<evidence type="ECO:0000313" key="4">
    <source>
        <dbReference type="Proteomes" id="UP000002640"/>
    </source>
</evidence>
<reference evidence="3 4" key="1">
    <citation type="journal article" date="2006" name="Science">
        <title>Phytophthora genome sequences uncover evolutionary origins and mechanisms of pathogenesis.</title>
        <authorList>
            <person name="Tyler B.M."/>
            <person name="Tripathy S."/>
            <person name="Zhang X."/>
            <person name="Dehal P."/>
            <person name="Jiang R.H."/>
            <person name="Aerts A."/>
            <person name="Arredondo F.D."/>
            <person name="Baxter L."/>
            <person name="Bensasson D."/>
            <person name="Beynon J.L."/>
            <person name="Chapman J."/>
            <person name="Damasceno C.M."/>
            <person name="Dorrance A.E."/>
            <person name="Dou D."/>
            <person name="Dickerman A.W."/>
            <person name="Dubchak I.L."/>
            <person name="Garbelotto M."/>
            <person name="Gijzen M."/>
            <person name="Gordon S.G."/>
            <person name="Govers F."/>
            <person name="Grunwald N.J."/>
            <person name="Huang W."/>
            <person name="Ivors K.L."/>
            <person name="Jones R.W."/>
            <person name="Kamoun S."/>
            <person name="Krampis K."/>
            <person name="Lamour K.H."/>
            <person name="Lee M.K."/>
            <person name="McDonald W.H."/>
            <person name="Medina M."/>
            <person name="Meijer H.J."/>
            <person name="Nordberg E.K."/>
            <person name="Maclean D.J."/>
            <person name="Ospina-Giraldo M.D."/>
            <person name="Morris P.F."/>
            <person name="Phuntumart V."/>
            <person name="Putnam N.H."/>
            <person name="Rash S."/>
            <person name="Rose J.K."/>
            <person name="Sakihama Y."/>
            <person name="Salamov A.A."/>
            <person name="Savidor A."/>
            <person name="Scheuring C.F."/>
            <person name="Smith B.M."/>
            <person name="Sobral B.W."/>
            <person name="Terry A."/>
            <person name="Torto-Alalibo T.A."/>
            <person name="Win J."/>
            <person name="Xu Z."/>
            <person name="Zhang H."/>
            <person name="Grigoriev I.V."/>
            <person name="Rokhsar D.S."/>
            <person name="Boore J.L."/>
        </authorList>
    </citation>
    <scope>NUCLEOTIDE SEQUENCE [LARGE SCALE GENOMIC DNA]</scope>
    <source>
        <strain evidence="3 4">P6497</strain>
    </source>
</reference>
<gene>
    <name evidence="3" type="ORF">PHYSODRAFT_377886</name>
</gene>
<keyword evidence="4" id="KW-1185">Reference proteome</keyword>
<organism evidence="3 4">
    <name type="scientific">Phytophthora sojae (strain P6497)</name>
    <name type="common">Soybean stem and root rot agent</name>
    <name type="synonym">Phytophthora megasperma f. sp. glycines</name>
    <dbReference type="NCBI Taxonomy" id="1094619"/>
    <lineage>
        <taxon>Eukaryota</taxon>
        <taxon>Sar</taxon>
        <taxon>Stramenopiles</taxon>
        <taxon>Oomycota</taxon>
        <taxon>Peronosporomycetes</taxon>
        <taxon>Peronosporales</taxon>
        <taxon>Peronosporaceae</taxon>
        <taxon>Phytophthora</taxon>
    </lineage>
</organism>
<dbReference type="SUPFAM" id="SSF46689">
    <property type="entry name" value="Homeodomain-like"/>
    <property type="match status" value="1"/>
</dbReference>
<name>G5A568_PHYSP</name>
<keyword evidence="1" id="KW-0238">DNA-binding</keyword>
<dbReference type="GO" id="GO:0003677">
    <property type="term" value="F:DNA binding"/>
    <property type="evidence" value="ECO:0007669"/>
    <property type="project" value="UniProtKB-KW"/>
</dbReference>
<dbReference type="RefSeq" id="XP_009535886.1">
    <property type="nucleotide sequence ID" value="XM_009537591.1"/>
</dbReference>
<dbReference type="OMA" id="XLEIVEY"/>
<feature type="domain" description="HTH CENPB-type" evidence="2">
    <location>
        <begin position="89"/>
        <end position="160"/>
    </location>
</feature>
<dbReference type="InterPro" id="IPR009057">
    <property type="entry name" value="Homeodomain-like_sf"/>
</dbReference>
<dbReference type="Pfam" id="PF03221">
    <property type="entry name" value="HTH_Tnp_Tc5"/>
    <property type="match status" value="1"/>
</dbReference>
<feature type="non-terminal residue" evidence="3">
    <location>
        <position position="171"/>
    </location>
</feature>
<dbReference type="Gene3D" id="1.10.10.60">
    <property type="entry name" value="Homeodomain-like"/>
    <property type="match status" value="1"/>
</dbReference>
<dbReference type="SMR" id="G5A568"/>
<dbReference type="AlphaFoldDB" id="G5A568"/>
<evidence type="ECO:0000259" key="2">
    <source>
        <dbReference type="PROSITE" id="PS51253"/>
    </source>
</evidence>
<dbReference type="SMART" id="SM00674">
    <property type="entry name" value="CENPB"/>
    <property type="match status" value="1"/>
</dbReference>
<sequence>VGRPRLNGKGRYQPKHIKKSVSVAKKLEVLSFWANAPQPKMKHTIAHFWHDLAPEFYNSKRTMIQHWRRESAKLEAAMKNSKGKHLKVRSLGVGTILPPEVELEVVFWVNSLRQEGVPVPPRMLALQAQRVAAEAGIRNFRSSDKWIQGFRGRHRMSMRVPTRQSQISPED</sequence>
<proteinExistence type="predicted"/>
<feature type="non-terminal residue" evidence="3">
    <location>
        <position position="1"/>
    </location>
</feature>
<dbReference type="InterPro" id="IPR006600">
    <property type="entry name" value="HTH_CenpB_DNA-bd_dom"/>
</dbReference>
<dbReference type="KEGG" id="psoj:PHYSODRAFT_377886"/>
<dbReference type="GeneID" id="20650608"/>